<keyword evidence="1 3" id="KW-0378">Hydrolase</keyword>
<accession>A0ABR9BQ02</accession>
<protein>
    <submittedName>
        <fullName evidence="3">Cysteine hydrolase</fullName>
    </submittedName>
</protein>
<sequence length="199" mass="22110">MSHLNTLRKISGLSDSTVDWNNMVLLYIDFQNEYADGKLKLGENGTLALDKAKMLLDIARDKSTPVFHVLHKASSASPVFNCESTMSDVIRLVEPSENEQIVHKTLPNSFFNTELEELIRLTGRKQIIVAGFMSHMCVTATTIKAVELGYDVIVCEDACATRSLPDQNNNELDGKLVHDVSIAALSDRYATIMKLSDFT</sequence>
<evidence type="ECO:0000256" key="1">
    <source>
        <dbReference type="ARBA" id="ARBA00022801"/>
    </source>
</evidence>
<dbReference type="InterPro" id="IPR000868">
    <property type="entry name" value="Isochorismatase-like_dom"/>
</dbReference>
<dbReference type="Gene3D" id="3.40.50.850">
    <property type="entry name" value="Isochorismatase-like"/>
    <property type="match status" value="1"/>
</dbReference>
<evidence type="ECO:0000313" key="3">
    <source>
        <dbReference type="EMBL" id="MBD8514645.1"/>
    </source>
</evidence>
<dbReference type="InterPro" id="IPR036380">
    <property type="entry name" value="Isochorismatase-like_sf"/>
</dbReference>
<proteinExistence type="predicted"/>
<evidence type="ECO:0000313" key="4">
    <source>
        <dbReference type="Proteomes" id="UP000649768"/>
    </source>
</evidence>
<reference evidence="3 4" key="1">
    <citation type="submission" date="2020-09" db="EMBL/GenBank/DDBJ databases">
        <title>Photobacterium sp. CAU 1568 isolated from sand of Sido Beach.</title>
        <authorList>
            <person name="Kim W."/>
        </authorList>
    </citation>
    <scope>NUCLEOTIDE SEQUENCE [LARGE SCALE GENOMIC DNA]</scope>
    <source>
        <strain evidence="3 4">CAU 1568</strain>
    </source>
</reference>
<dbReference type="SUPFAM" id="SSF52499">
    <property type="entry name" value="Isochorismatase-like hydrolases"/>
    <property type="match status" value="1"/>
</dbReference>
<dbReference type="Proteomes" id="UP000649768">
    <property type="component" value="Unassembled WGS sequence"/>
</dbReference>
<feature type="domain" description="Isochorismatase-like" evidence="2">
    <location>
        <begin position="24"/>
        <end position="168"/>
    </location>
</feature>
<keyword evidence="4" id="KW-1185">Reference proteome</keyword>
<dbReference type="InterPro" id="IPR050272">
    <property type="entry name" value="Isochorismatase-like_hydrls"/>
</dbReference>
<evidence type="ECO:0000259" key="2">
    <source>
        <dbReference type="Pfam" id="PF00857"/>
    </source>
</evidence>
<dbReference type="Pfam" id="PF00857">
    <property type="entry name" value="Isochorismatase"/>
    <property type="match status" value="1"/>
</dbReference>
<dbReference type="PANTHER" id="PTHR43540">
    <property type="entry name" value="PEROXYUREIDOACRYLATE/UREIDOACRYLATE AMIDOHYDROLASE-RELATED"/>
    <property type="match status" value="1"/>
</dbReference>
<gene>
    <name evidence="3" type="ORF">IFO68_18335</name>
</gene>
<comment type="caution">
    <text evidence="3">The sequence shown here is derived from an EMBL/GenBank/DDBJ whole genome shotgun (WGS) entry which is preliminary data.</text>
</comment>
<dbReference type="GO" id="GO:0016787">
    <property type="term" value="F:hydrolase activity"/>
    <property type="evidence" value="ECO:0007669"/>
    <property type="project" value="UniProtKB-KW"/>
</dbReference>
<dbReference type="CDD" id="cd01014">
    <property type="entry name" value="nicotinamidase_related"/>
    <property type="match status" value="1"/>
</dbReference>
<organism evidence="3 4">
    <name type="scientific">Photobacterium arenosum</name>
    <dbReference type="NCBI Taxonomy" id="2774143"/>
    <lineage>
        <taxon>Bacteria</taxon>
        <taxon>Pseudomonadati</taxon>
        <taxon>Pseudomonadota</taxon>
        <taxon>Gammaproteobacteria</taxon>
        <taxon>Vibrionales</taxon>
        <taxon>Vibrionaceae</taxon>
        <taxon>Photobacterium</taxon>
    </lineage>
</organism>
<dbReference type="RefSeq" id="WP_192017265.1">
    <property type="nucleotide sequence ID" value="NZ_JACYTP010000014.1"/>
</dbReference>
<dbReference type="PANTHER" id="PTHR43540:SF15">
    <property type="entry name" value="BLR5631 PROTEIN"/>
    <property type="match status" value="1"/>
</dbReference>
<name>A0ABR9BQ02_9GAMM</name>
<dbReference type="EMBL" id="JACYTP010000014">
    <property type="protein sequence ID" value="MBD8514645.1"/>
    <property type="molecule type" value="Genomic_DNA"/>
</dbReference>